<protein>
    <submittedName>
        <fullName evidence="1">Cytolethal distending toxin subunit B family protein</fullName>
    </submittedName>
</protein>
<organism evidence="1 2">
    <name type="scientific">Amphibiibacter pelophylacis</name>
    <dbReference type="NCBI Taxonomy" id="1799477"/>
    <lineage>
        <taxon>Bacteria</taxon>
        <taxon>Pseudomonadati</taxon>
        <taxon>Pseudomonadota</taxon>
        <taxon>Betaproteobacteria</taxon>
        <taxon>Burkholderiales</taxon>
        <taxon>Sphaerotilaceae</taxon>
        <taxon>Amphibiibacter</taxon>
    </lineage>
</organism>
<sequence>MKPHTLIPARAALAAALLACSCAAHADPKDFRTATWNLQGASASTESKWNVNVRQLVSGAEAVDILAVQEAGQPPFNAVDTGRVLGRGTPVRELRWTLGTLRGASDPGTLFIYFADIDTGARRVNLALVSNRQADDVFVVPPSTTVSRPVLGIRIGNDAFLSGHALASGGPDAEAMVESVHDFFQNHPNPQWQATNWMLLADFNRPPGRLRAELEAPARNHTRVLDPGAPTQRQGNTLDYAVLGNAVGVIPDGLAASLTPSRRRTTQLSSDHFPVFFNPTGSGAQR</sequence>
<evidence type="ECO:0000313" key="2">
    <source>
        <dbReference type="Proteomes" id="UP001364695"/>
    </source>
</evidence>
<evidence type="ECO:0000313" key="1">
    <source>
        <dbReference type="EMBL" id="MEJ7138214.1"/>
    </source>
</evidence>
<accession>A0ACC6P315</accession>
<proteinExistence type="predicted"/>
<gene>
    <name evidence="1" type="ORF">RV045_07195</name>
</gene>
<dbReference type="Proteomes" id="UP001364695">
    <property type="component" value="Unassembled WGS sequence"/>
</dbReference>
<name>A0ACC6P315_9BURK</name>
<comment type="caution">
    <text evidence="1">The sequence shown here is derived from an EMBL/GenBank/DDBJ whole genome shotgun (WGS) entry which is preliminary data.</text>
</comment>
<keyword evidence="2" id="KW-1185">Reference proteome</keyword>
<reference evidence="1" key="1">
    <citation type="submission" date="2023-10" db="EMBL/GenBank/DDBJ databases">
        <title>Amphibacter perezi, gen. nov., sp. nov. a novel taxa of the family Comamonadaceae, class Betaproteobacteria isolated from the skin microbiota of Pelophylax perezi from different populations.</title>
        <authorList>
            <person name="Costa S."/>
            <person name="Proenca D.N."/>
            <person name="Lopes I."/>
            <person name="Morais P.V."/>
        </authorList>
    </citation>
    <scope>NUCLEOTIDE SEQUENCE</scope>
    <source>
        <strain evidence="1">SL12-8</strain>
    </source>
</reference>
<dbReference type="EMBL" id="JAWDIE010000009">
    <property type="protein sequence ID" value="MEJ7138214.1"/>
    <property type="molecule type" value="Genomic_DNA"/>
</dbReference>